<gene>
    <name evidence="2" type="ORF">A3B90_00350</name>
</gene>
<comment type="caution">
    <text evidence="2">The sequence shown here is derived from an EMBL/GenBank/DDBJ whole genome shotgun (WGS) entry which is preliminary data.</text>
</comment>
<proteinExistence type="predicted"/>
<dbReference type="STRING" id="1798676.A3B90_00350"/>
<evidence type="ECO:0000256" key="1">
    <source>
        <dbReference type="SAM" id="Phobius"/>
    </source>
</evidence>
<sequence>MKLLKKISHKKFTLILLGGVVFTLLLSFCIFQFDLSYSDNDVIRRYQIAKLEDNVPIETLIVGDSSAGNALDADYFSKLSHQKTKNVALTGSFGLAGTFEIMNEALQNNPDIKNIVIMHTLDIWRRPFAKEGIFELNRGQHLNFWSSYFSRSPFLEYLEYATQFKNIFRFCRSVLEHTPLKAFIPEKSQIILIDKEHDYLRQESKTYANGERTLKGDEKLSSVIDQKNLDVVYMIDDWCGVHHIRCIYLHGPVHKGVFQNSLSEVDAINTALKNTQHMRVLNQVFFHENSKMGDSINHIAVPFKKELTQEYFEAVQGYLTPVDPS</sequence>
<organism evidence="2 3">
    <name type="scientific">Candidatus Magasanikbacteria bacterium RIFCSPHIGHO2_02_FULL_41_13</name>
    <dbReference type="NCBI Taxonomy" id="1798676"/>
    <lineage>
        <taxon>Bacteria</taxon>
        <taxon>Candidatus Magasanikiibacteriota</taxon>
    </lineage>
</organism>
<accession>A0A1F6M4B1</accession>
<keyword evidence="1" id="KW-0812">Transmembrane</keyword>
<reference evidence="2 3" key="1">
    <citation type="journal article" date="2016" name="Nat. Commun.">
        <title>Thousands of microbial genomes shed light on interconnected biogeochemical processes in an aquifer system.</title>
        <authorList>
            <person name="Anantharaman K."/>
            <person name="Brown C.T."/>
            <person name="Hug L.A."/>
            <person name="Sharon I."/>
            <person name="Castelle C.J."/>
            <person name="Probst A.J."/>
            <person name="Thomas B.C."/>
            <person name="Singh A."/>
            <person name="Wilkins M.J."/>
            <person name="Karaoz U."/>
            <person name="Brodie E.L."/>
            <person name="Williams K.H."/>
            <person name="Hubbard S.S."/>
            <person name="Banfield J.F."/>
        </authorList>
    </citation>
    <scope>NUCLEOTIDE SEQUENCE [LARGE SCALE GENOMIC DNA]</scope>
</reference>
<name>A0A1F6M4B1_9BACT</name>
<keyword evidence="1" id="KW-1133">Transmembrane helix</keyword>
<protein>
    <submittedName>
        <fullName evidence="2">Uncharacterized protein</fullName>
    </submittedName>
</protein>
<evidence type="ECO:0000313" key="2">
    <source>
        <dbReference type="EMBL" id="OGH66446.1"/>
    </source>
</evidence>
<dbReference type="EMBL" id="MFPX01000018">
    <property type="protein sequence ID" value="OGH66446.1"/>
    <property type="molecule type" value="Genomic_DNA"/>
</dbReference>
<dbReference type="AlphaFoldDB" id="A0A1F6M4B1"/>
<feature type="transmembrane region" description="Helical" evidence="1">
    <location>
        <begin position="12"/>
        <end position="33"/>
    </location>
</feature>
<dbReference type="Proteomes" id="UP000178742">
    <property type="component" value="Unassembled WGS sequence"/>
</dbReference>
<evidence type="ECO:0000313" key="3">
    <source>
        <dbReference type="Proteomes" id="UP000178742"/>
    </source>
</evidence>
<keyword evidence="1" id="KW-0472">Membrane</keyword>